<name>A0A382PP00_9ZZZZ</name>
<feature type="non-terminal residue" evidence="4">
    <location>
        <position position="1"/>
    </location>
</feature>
<evidence type="ECO:0008006" key="5">
    <source>
        <dbReference type="Google" id="ProtNLM"/>
    </source>
</evidence>
<proteinExistence type="predicted"/>
<dbReference type="GO" id="GO:0008168">
    <property type="term" value="F:methyltransferase activity"/>
    <property type="evidence" value="ECO:0007669"/>
    <property type="project" value="UniProtKB-KW"/>
</dbReference>
<evidence type="ECO:0000313" key="4">
    <source>
        <dbReference type="EMBL" id="SVC75074.1"/>
    </source>
</evidence>
<gene>
    <name evidence="4" type="ORF">METZ01_LOCUS327928</name>
</gene>
<dbReference type="GO" id="GO:0032259">
    <property type="term" value="P:methylation"/>
    <property type="evidence" value="ECO:0007669"/>
    <property type="project" value="UniProtKB-KW"/>
</dbReference>
<dbReference type="Gene3D" id="3.40.50.150">
    <property type="entry name" value="Vaccinia Virus protein VP39"/>
    <property type="match status" value="1"/>
</dbReference>
<organism evidence="4">
    <name type="scientific">marine metagenome</name>
    <dbReference type="NCBI Taxonomy" id="408172"/>
    <lineage>
        <taxon>unclassified sequences</taxon>
        <taxon>metagenomes</taxon>
        <taxon>ecological metagenomes</taxon>
    </lineage>
</organism>
<dbReference type="InterPro" id="IPR029063">
    <property type="entry name" value="SAM-dependent_MTases_sf"/>
</dbReference>
<accession>A0A382PP00</accession>
<dbReference type="Pfam" id="PF00145">
    <property type="entry name" value="DNA_methylase"/>
    <property type="match status" value="1"/>
</dbReference>
<keyword evidence="1" id="KW-0489">Methyltransferase</keyword>
<dbReference type="EMBL" id="UINC01108745">
    <property type="protein sequence ID" value="SVC75074.1"/>
    <property type="molecule type" value="Genomic_DNA"/>
</dbReference>
<dbReference type="PRINTS" id="PR00105">
    <property type="entry name" value="C5METTRFRASE"/>
</dbReference>
<dbReference type="PROSITE" id="PS00094">
    <property type="entry name" value="C5_MTASE_1"/>
    <property type="match status" value="1"/>
</dbReference>
<dbReference type="InterPro" id="IPR001525">
    <property type="entry name" value="C5_MeTfrase"/>
</dbReference>
<evidence type="ECO:0000256" key="1">
    <source>
        <dbReference type="ARBA" id="ARBA00022603"/>
    </source>
</evidence>
<evidence type="ECO:0000256" key="2">
    <source>
        <dbReference type="ARBA" id="ARBA00022679"/>
    </source>
</evidence>
<keyword evidence="3" id="KW-0949">S-adenosyl-L-methionine</keyword>
<reference evidence="4" key="1">
    <citation type="submission" date="2018-05" db="EMBL/GenBank/DDBJ databases">
        <authorList>
            <person name="Lanie J.A."/>
            <person name="Ng W.-L."/>
            <person name="Kazmierczak K.M."/>
            <person name="Andrzejewski T.M."/>
            <person name="Davidsen T.M."/>
            <person name="Wayne K.J."/>
            <person name="Tettelin H."/>
            <person name="Glass J.I."/>
            <person name="Rusch D."/>
            <person name="Podicherti R."/>
            <person name="Tsui H.-C.T."/>
            <person name="Winkler M.E."/>
        </authorList>
    </citation>
    <scope>NUCLEOTIDE SEQUENCE</scope>
</reference>
<keyword evidence="2" id="KW-0808">Transferase</keyword>
<evidence type="ECO:0000256" key="3">
    <source>
        <dbReference type="ARBA" id="ARBA00022691"/>
    </source>
</evidence>
<dbReference type="InterPro" id="IPR018117">
    <property type="entry name" value="C5_DNA_meth_AS"/>
</dbReference>
<protein>
    <recommendedName>
        <fullName evidence="5">DNA (cytosine-5-)-methyltransferase</fullName>
    </recommendedName>
</protein>
<dbReference type="SUPFAM" id="SSF53335">
    <property type="entry name" value="S-adenosyl-L-methionine-dependent methyltransferases"/>
    <property type="match status" value="1"/>
</dbReference>
<dbReference type="AlphaFoldDB" id="A0A382PP00"/>
<feature type="non-terminal residue" evidence="4">
    <location>
        <position position="151"/>
    </location>
</feature>
<sequence length="151" mass="16747">VIGTIIDQTPSDSMDGGTIEVAELFAGVGGFRLGLEGHPDSDEDTGFNVVWSNQWEPDEIKQWASKIYVEKFGPEGHSNDNIHDFTFPKDGIADIPDHELLVGGFPCQDYSVARTISGELGIKGEKGKLWVDIARIIRWKRPRPKVVLLEN</sequence>